<feature type="transmembrane region" description="Helical" evidence="6">
    <location>
        <begin position="60"/>
        <end position="78"/>
    </location>
</feature>
<evidence type="ECO:0000256" key="1">
    <source>
        <dbReference type="ARBA" id="ARBA00004141"/>
    </source>
</evidence>
<keyword evidence="5 6" id="KW-0472">Membrane</keyword>
<keyword evidence="3 6" id="KW-0812">Transmembrane</keyword>
<feature type="transmembrane region" description="Helical" evidence="6">
    <location>
        <begin position="156"/>
        <end position="175"/>
    </location>
</feature>
<evidence type="ECO:0000313" key="8">
    <source>
        <dbReference type="RefSeq" id="XP_008225181.1"/>
    </source>
</evidence>
<name>A0ABM0NI81_PRUMU</name>
<gene>
    <name evidence="8" type="primary">LOC103324847</name>
</gene>
<evidence type="ECO:0000313" key="7">
    <source>
        <dbReference type="Proteomes" id="UP000694861"/>
    </source>
</evidence>
<dbReference type="Proteomes" id="UP000694861">
    <property type="component" value="Linkage group LG3"/>
</dbReference>
<evidence type="ECO:0000256" key="3">
    <source>
        <dbReference type="ARBA" id="ARBA00022692"/>
    </source>
</evidence>
<evidence type="ECO:0000256" key="2">
    <source>
        <dbReference type="ARBA" id="ARBA00008707"/>
    </source>
</evidence>
<evidence type="ECO:0000256" key="6">
    <source>
        <dbReference type="SAM" id="Phobius"/>
    </source>
</evidence>
<dbReference type="InterPro" id="IPR007770">
    <property type="entry name" value="DMP"/>
</dbReference>
<evidence type="ECO:0000256" key="4">
    <source>
        <dbReference type="ARBA" id="ARBA00022989"/>
    </source>
</evidence>
<dbReference type="RefSeq" id="XP_008225181.1">
    <property type="nucleotide sequence ID" value="XM_008226959.1"/>
</dbReference>
<sequence length="227" mass="25038">MAAPTLKNTYEPPLWENKAAAPALQETYEQPLLENNAASIEPKPPKTPAQKAIRKTFKGTAHLSNLLPTGTVLVFQMFSPGFTRQGQCPTPINKTMTLGLLIVCSLTCFLLCFTDSLRDERGKVRYGLASFKGLWVIDGSKVAIAPEEVAKYRLRFIDFFHALMSIFVFAALALVDQNVVKCFYPKPSEEGKQLLAAFPVGIAVVCSLLFVLFPTKRHGIGFPLSRS</sequence>
<comment type="subcellular location">
    <subcellularLocation>
        <location evidence="1">Membrane</location>
        <topology evidence="1">Multi-pass membrane protein</topology>
    </subcellularLocation>
</comment>
<organism evidence="7 8">
    <name type="scientific">Prunus mume</name>
    <name type="common">Japanese apricot</name>
    <name type="synonym">Armeniaca mume</name>
    <dbReference type="NCBI Taxonomy" id="102107"/>
    <lineage>
        <taxon>Eukaryota</taxon>
        <taxon>Viridiplantae</taxon>
        <taxon>Streptophyta</taxon>
        <taxon>Embryophyta</taxon>
        <taxon>Tracheophyta</taxon>
        <taxon>Spermatophyta</taxon>
        <taxon>Magnoliopsida</taxon>
        <taxon>eudicotyledons</taxon>
        <taxon>Gunneridae</taxon>
        <taxon>Pentapetalae</taxon>
        <taxon>rosids</taxon>
        <taxon>fabids</taxon>
        <taxon>Rosales</taxon>
        <taxon>Rosaceae</taxon>
        <taxon>Amygdaloideae</taxon>
        <taxon>Amygdaleae</taxon>
        <taxon>Prunus</taxon>
    </lineage>
</organism>
<evidence type="ECO:0000256" key="5">
    <source>
        <dbReference type="ARBA" id="ARBA00023136"/>
    </source>
</evidence>
<keyword evidence="4 6" id="KW-1133">Transmembrane helix</keyword>
<comment type="similarity">
    <text evidence="2">Belongs to the plant DMP1 protein family.</text>
</comment>
<proteinExistence type="inferred from homology"/>
<dbReference type="PANTHER" id="PTHR31621:SF6">
    <property type="entry name" value="PROTEIN DMP7"/>
    <property type="match status" value="1"/>
</dbReference>
<protein>
    <submittedName>
        <fullName evidence="8">Uncharacterized protein LOC103324847</fullName>
    </submittedName>
</protein>
<reference evidence="7" key="1">
    <citation type="journal article" date="2012" name="Nat. Commun.">
        <title>The genome of Prunus mume.</title>
        <authorList>
            <person name="Zhang Q."/>
            <person name="Chen W."/>
            <person name="Sun L."/>
            <person name="Zhao F."/>
            <person name="Huang B."/>
            <person name="Yang W."/>
            <person name="Tao Y."/>
            <person name="Wang J."/>
            <person name="Yuan Z."/>
            <person name="Fan G."/>
            <person name="Xing Z."/>
            <person name="Han C."/>
            <person name="Pan H."/>
            <person name="Zhong X."/>
            <person name="Shi W."/>
            <person name="Liang X."/>
            <person name="Du D."/>
            <person name="Sun F."/>
            <person name="Xu Z."/>
            <person name="Hao R."/>
            <person name="Lv T."/>
            <person name="Lv Y."/>
            <person name="Zheng Z."/>
            <person name="Sun M."/>
            <person name="Luo L."/>
            <person name="Cai M."/>
            <person name="Gao Y."/>
            <person name="Wang J."/>
            <person name="Yin Y."/>
            <person name="Xu X."/>
            <person name="Cheng T."/>
            <person name="Wang J."/>
        </authorList>
    </citation>
    <scope>NUCLEOTIDE SEQUENCE [LARGE SCALE GENOMIC DNA]</scope>
</reference>
<reference evidence="8" key="2">
    <citation type="submission" date="2025-08" db="UniProtKB">
        <authorList>
            <consortium name="RefSeq"/>
        </authorList>
    </citation>
    <scope>IDENTIFICATION</scope>
</reference>
<dbReference type="Pfam" id="PF05078">
    <property type="entry name" value="DUF679"/>
    <property type="match status" value="1"/>
</dbReference>
<dbReference type="GeneID" id="103324847"/>
<feature type="transmembrane region" description="Helical" evidence="6">
    <location>
        <begin position="98"/>
        <end position="117"/>
    </location>
</feature>
<feature type="transmembrane region" description="Helical" evidence="6">
    <location>
        <begin position="195"/>
        <end position="213"/>
    </location>
</feature>
<dbReference type="PANTHER" id="PTHR31621">
    <property type="entry name" value="PROTEIN DMP3"/>
    <property type="match status" value="1"/>
</dbReference>
<accession>A0ABM0NI81</accession>
<keyword evidence="7" id="KW-1185">Reference proteome</keyword>